<feature type="domain" description="Ketopantoate reductase C-terminal" evidence="12">
    <location>
        <begin position="170"/>
        <end position="293"/>
    </location>
</feature>
<dbReference type="UniPathway" id="UPA00028">
    <property type="reaction ID" value="UER00004"/>
</dbReference>
<evidence type="ECO:0000256" key="2">
    <source>
        <dbReference type="ARBA" id="ARBA00007870"/>
    </source>
</evidence>
<dbReference type="SUPFAM" id="SSF48179">
    <property type="entry name" value="6-phosphogluconate dehydrogenase C-terminal domain-like"/>
    <property type="match status" value="1"/>
</dbReference>
<dbReference type="Proteomes" id="UP000199046">
    <property type="component" value="Unassembled WGS sequence"/>
</dbReference>
<sequence length="304" mass="31771">MQIAIMGAGAVGCYYGALLARAGHSITLIGRSAHVEAISRSGLILETTAGCETFDVMASQNVAALKDAELVLFCVKSSDTETAGALMAPMLAGSAVVLSLQNGVDNAERLSAIVRREVIPVVVYAAVTMAGPGHVRHHGRGELALGASPMSESLVPLFQQANIGASFAEDVTAMLWAKLVINCAWNAVSAITQQPYGALMAVGGMREVVTAVVRECQRVAQASAVTLPDDIERATLTIADSMAGQRSSTAQDLARARPSEIEHLNGFIVRQAKVHGIETPINHTLLVLVRALEQGAPSCGHSLP</sequence>
<dbReference type="InterPro" id="IPR013328">
    <property type="entry name" value="6PGD_dom2"/>
</dbReference>
<dbReference type="PANTHER" id="PTHR21708">
    <property type="entry name" value="PROBABLE 2-DEHYDROPANTOATE 2-REDUCTASE"/>
    <property type="match status" value="1"/>
</dbReference>
<evidence type="ECO:0000256" key="4">
    <source>
        <dbReference type="ARBA" id="ARBA00019465"/>
    </source>
</evidence>
<dbReference type="Gene3D" id="1.10.1040.10">
    <property type="entry name" value="N-(1-d-carboxylethyl)-l-norvaline Dehydrogenase, domain 2"/>
    <property type="match status" value="1"/>
</dbReference>
<dbReference type="GO" id="GO:0008677">
    <property type="term" value="F:2-dehydropantoate 2-reductase activity"/>
    <property type="evidence" value="ECO:0007669"/>
    <property type="project" value="UniProtKB-EC"/>
</dbReference>
<dbReference type="InterPro" id="IPR008927">
    <property type="entry name" value="6-PGluconate_DH-like_C_sf"/>
</dbReference>
<evidence type="ECO:0000256" key="7">
    <source>
        <dbReference type="ARBA" id="ARBA00023002"/>
    </source>
</evidence>
<evidence type="ECO:0000256" key="6">
    <source>
        <dbReference type="ARBA" id="ARBA00022857"/>
    </source>
</evidence>
<evidence type="ECO:0000259" key="11">
    <source>
        <dbReference type="Pfam" id="PF02558"/>
    </source>
</evidence>
<dbReference type="InterPro" id="IPR013332">
    <property type="entry name" value="KPR_N"/>
</dbReference>
<dbReference type="GO" id="GO:0005737">
    <property type="term" value="C:cytoplasm"/>
    <property type="evidence" value="ECO:0007669"/>
    <property type="project" value="TreeGrafter"/>
</dbReference>
<evidence type="ECO:0000313" key="13">
    <source>
        <dbReference type="EMBL" id="SFC91621.1"/>
    </source>
</evidence>
<keyword evidence="5 10" id="KW-0566">Pantothenate biosynthesis</keyword>
<comment type="catalytic activity">
    <reaction evidence="9 10">
        <text>(R)-pantoate + NADP(+) = 2-dehydropantoate + NADPH + H(+)</text>
        <dbReference type="Rhea" id="RHEA:16233"/>
        <dbReference type="ChEBI" id="CHEBI:11561"/>
        <dbReference type="ChEBI" id="CHEBI:15378"/>
        <dbReference type="ChEBI" id="CHEBI:15980"/>
        <dbReference type="ChEBI" id="CHEBI:57783"/>
        <dbReference type="ChEBI" id="CHEBI:58349"/>
        <dbReference type="EC" id="1.1.1.169"/>
    </reaction>
</comment>
<feature type="domain" description="Ketopantoate reductase N-terminal" evidence="11">
    <location>
        <begin position="3"/>
        <end position="148"/>
    </location>
</feature>
<dbReference type="SUPFAM" id="SSF51735">
    <property type="entry name" value="NAD(P)-binding Rossmann-fold domains"/>
    <property type="match status" value="1"/>
</dbReference>
<dbReference type="Pfam" id="PF02558">
    <property type="entry name" value="ApbA"/>
    <property type="match status" value="1"/>
</dbReference>
<dbReference type="EMBL" id="FOLY01000010">
    <property type="protein sequence ID" value="SFC91621.1"/>
    <property type="molecule type" value="Genomic_DNA"/>
</dbReference>
<organism evidence="13 14">
    <name type="scientific">Kushneria avicenniae</name>
    <dbReference type="NCBI Taxonomy" id="402385"/>
    <lineage>
        <taxon>Bacteria</taxon>
        <taxon>Pseudomonadati</taxon>
        <taxon>Pseudomonadota</taxon>
        <taxon>Gammaproteobacteria</taxon>
        <taxon>Oceanospirillales</taxon>
        <taxon>Halomonadaceae</taxon>
        <taxon>Kushneria</taxon>
    </lineage>
</organism>
<evidence type="ECO:0000256" key="9">
    <source>
        <dbReference type="ARBA" id="ARBA00048793"/>
    </source>
</evidence>
<name>A0A1I1N1V7_9GAMM</name>
<keyword evidence="6 10" id="KW-0521">NADP</keyword>
<evidence type="ECO:0000256" key="1">
    <source>
        <dbReference type="ARBA" id="ARBA00004994"/>
    </source>
</evidence>
<reference evidence="14" key="1">
    <citation type="submission" date="2016-10" db="EMBL/GenBank/DDBJ databases">
        <authorList>
            <person name="Varghese N."/>
            <person name="Submissions S."/>
        </authorList>
    </citation>
    <scope>NUCLEOTIDE SEQUENCE [LARGE SCALE GENOMIC DNA]</scope>
    <source>
        <strain evidence="14">DSM 23439</strain>
    </source>
</reference>
<evidence type="ECO:0000256" key="5">
    <source>
        <dbReference type="ARBA" id="ARBA00022655"/>
    </source>
</evidence>
<dbReference type="InterPro" id="IPR003710">
    <property type="entry name" value="ApbA"/>
</dbReference>
<dbReference type="InterPro" id="IPR051402">
    <property type="entry name" value="KPR-Related"/>
</dbReference>
<dbReference type="Pfam" id="PF08546">
    <property type="entry name" value="ApbA_C"/>
    <property type="match status" value="1"/>
</dbReference>
<comment type="function">
    <text evidence="10">Catalyzes the NADPH-dependent reduction of ketopantoate into pantoic acid.</text>
</comment>
<dbReference type="PANTHER" id="PTHR21708:SF26">
    <property type="entry name" value="2-DEHYDROPANTOATE 2-REDUCTASE"/>
    <property type="match status" value="1"/>
</dbReference>
<dbReference type="OrthoDB" id="6530772at2"/>
<dbReference type="EC" id="1.1.1.169" evidence="3 10"/>
<protein>
    <recommendedName>
        <fullName evidence="4 10">2-dehydropantoate 2-reductase</fullName>
        <ecNumber evidence="3 10">1.1.1.169</ecNumber>
    </recommendedName>
    <alternativeName>
        <fullName evidence="8 10">Ketopantoate reductase</fullName>
    </alternativeName>
</protein>
<comment type="similarity">
    <text evidence="2 10">Belongs to the ketopantoate reductase family.</text>
</comment>
<gene>
    <name evidence="13" type="ORF">SAMN05421848_3292</name>
</gene>
<accession>A0A1I1N1V7</accession>
<evidence type="ECO:0000256" key="10">
    <source>
        <dbReference type="RuleBase" id="RU362068"/>
    </source>
</evidence>
<evidence type="ECO:0000256" key="3">
    <source>
        <dbReference type="ARBA" id="ARBA00013014"/>
    </source>
</evidence>
<dbReference type="GO" id="GO:0015940">
    <property type="term" value="P:pantothenate biosynthetic process"/>
    <property type="evidence" value="ECO:0007669"/>
    <property type="project" value="UniProtKB-UniPathway"/>
</dbReference>
<dbReference type="InterPro" id="IPR036291">
    <property type="entry name" value="NAD(P)-bd_dom_sf"/>
</dbReference>
<keyword evidence="14" id="KW-1185">Reference proteome</keyword>
<comment type="pathway">
    <text evidence="1 10">Cofactor biosynthesis; (R)-pantothenate biosynthesis; (R)-pantoate from 3-methyl-2-oxobutanoate: step 2/2.</text>
</comment>
<dbReference type="STRING" id="402385.SAMN05421848_3292"/>
<dbReference type="AlphaFoldDB" id="A0A1I1N1V7"/>
<evidence type="ECO:0000256" key="8">
    <source>
        <dbReference type="ARBA" id="ARBA00032024"/>
    </source>
</evidence>
<evidence type="ECO:0000259" key="12">
    <source>
        <dbReference type="Pfam" id="PF08546"/>
    </source>
</evidence>
<evidence type="ECO:0000313" key="14">
    <source>
        <dbReference type="Proteomes" id="UP000199046"/>
    </source>
</evidence>
<dbReference type="NCBIfam" id="TIGR00745">
    <property type="entry name" value="apbA_panE"/>
    <property type="match status" value="1"/>
</dbReference>
<dbReference type="Gene3D" id="3.40.50.720">
    <property type="entry name" value="NAD(P)-binding Rossmann-like Domain"/>
    <property type="match status" value="1"/>
</dbReference>
<dbReference type="RefSeq" id="WP_090136231.1">
    <property type="nucleotide sequence ID" value="NZ_FOLY01000010.1"/>
</dbReference>
<keyword evidence="7 10" id="KW-0560">Oxidoreductase</keyword>
<proteinExistence type="inferred from homology"/>
<dbReference type="InterPro" id="IPR013752">
    <property type="entry name" value="KPA_reductase"/>
</dbReference>
<dbReference type="FunFam" id="1.10.1040.10:FF:000017">
    <property type="entry name" value="2-dehydropantoate 2-reductase"/>
    <property type="match status" value="1"/>
</dbReference>